<dbReference type="Pfam" id="PF13614">
    <property type="entry name" value="AAA_31"/>
    <property type="match status" value="1"/>
</dbReference>
<dbReference type="GO" id="GO:0004715">
    <property type="term" value="F:non-membrane spanning protein tyrosine kinase activity"/>
    <property type="evidence" value="ECO:0007669"/>
    <property type="project" value="UniProtKB-EC"/>
</dbReference>
<dbReference type="PANTHER" id="PTHR32309:SF13">
    <property type="entry name" value="FERRIC ENTEROBACTIN TRANSPORT PROTEIN FEPE"/>
    <property type="match status" value="1"/>
</dbReference>
<keyword evidence="5 10" id="KW-0418">Kinase</keyword>
<keyword evidence="11" id="KW-1185">Reference proteome</keyword>
<dbReference type="Proteomes" id="UP001057134">
    <property type="component" value="Chromosome"/>
</dbReference>
<evidence type="ECO:0000259" key="9">
    <source>
        <dbReference type="Pfam" id="PF13614"/>
    </source>
</evidence>
<protein>
    <recommendedName>
        <fullName evidence="2">non-specific protein-tyrosine kinase</fullName>
        <ecNumber evidence="2">2.7.10.2</ecNumber>
    </recommendedName>
</protein>
<evidence type="ECO:0000256" key="4">
    <source>
        <dbReference type="ARBA" id="ARBA00022741"/>
    </source>
</evidence>
<dbReference type="EMBL" id="CP027059">
    <property type="protein sequence ID" value="UQZ85676.1"/>
    <property type="molecule type" value="Genomic_DNA"/>
</dbReference>
<evidence type="ECO:0000256" key="6">
    <source>
        <dbReference type="ARBA" id="ARBA00022840"/>
    </source>
</evidence>
<dbReference type="InterPro" id="IPR005702">
    <property type="entry name" value="Wzc-like_C"/>
</dbReference>
<keyword evidence="6" id="KW-0067">ATP-binding</keyword>
<dbReference type="SUPFAM" id="SSF52540">
    <property type="entry name" value="P-loop containing nucleoside triphosphate hydrolases"/>
    <property type="match status" value="1"/>
</dbReference>
<dbReference type="RefSeq" id="WP_249861283.1">
    <property type="nucleotide sequence ID" value="NZ_CP027059.1"/>
</dbReference>
<dbReference type="NCBIfam" id="TIGR01007">
    <property type="entry name" value="eps_fam"/>
    <property type="match status" value="1"/>
</dbReference>
<organism evidence="10 11">
    <name type="scientific">Paenibacillus konkukensis</name>
    <dbReference type="NCBI Taxonomy" id="2020716"/>
    <lineage>
        <taxon>Bacteria</taxon>
        <taxon>Bacillati</taxon>
        <taxon>Bacillota</taxon>
        <taxon>Bacilli</taxon>
        <taxon>Bacillales</taxon>
        <taxon>Paenibacillaceae</taxon>
        <taxon>Paenibacillus</taxon>
    </lineage>
</organism>
<evidence type="ECO:0000256" key="5">
    <source>
        <dbReference type="ARBA" id="ARBA00022777"/>
    </source>
</evidence>
<evidence type="ECO:0000313" key="11">
    <source>
        <dbReference type="Proteomes" id="UP001057134"/>
    </source>
</evidence>
<keyword evidence="3 10" id="KW-0808">Transferase</keyword>
<dbReference type="InterPro" id="IPR027417">
    <property type="entry name" value="P-loop_NTPase"/>
</dbReference>
<dbReference type="PANTHER" id="PTHR32309">
    <property type="entry name" value="TYROSINE-PROTEIN KINASE"/>
    <property type="match status" value="1"/>
</dbReference>
<evidence type="ECO:0000256" key="7">
    <source>
        <dbReference type="ARBA" id="ARBA00023137"/>
    </source>
</evidence>
<reference evidence="10" key="2">
    <citation type="journal article" date="2021" name="J Anim Sci Technol">
        <title>Complete genome sequence of Paenibacillus konkukensis sp. nov. SK3146 as a potential probiotic strain.</title>
        <authorList>
            <person name="Jung H.I."/>
            <person name="Park S."/>
            <person name="Niu K.M."/>
            <person name="Lee S.W."/>
            <person name="Kothari D."/>
            <person name="Yi K.J."/>
            <person name="Kim S.K."/>
        </authorList>
    </citation>
    <scope>NUCLEOTIDE SEQUENCE</scope>
    <source>
        <strain evidence="10">SK3146</strain>
    </source>
</reference>
<reference evidence="10" key="1">
    <citation type="submission" date="2018-02" db="EMBL/GenBank/DDBJ databases">
        <authorList>
            <person name="Kim S.-K."/>
            <person name="Jung H.-I."/>
            <person name="Lee S.-W."/>
        </authorList>
    </citation>
    <scope>NUCLEOTIDE SEQUENCE</scope>
    <source>
        <strain evidence="10">SK3146</strain>
    </source>
</reference>
<feature type="domain" description="AAA" evidence="9">
    <location>
        <begin position="40"/>
        <end position="181"/>
    </location>
</feature>
<dbReference type="CDD" id="cd05387">
    <property type="entry name" value="BY-kinase"/>
    <property type="match status" value="1"/>
</dbReference>
<keyword evidence="7" id="KW-0829">Tyrosine-protein kinase</keyword>
<dbReference type="EC" id="2.7.10.2" evidence="2"/>
<dbReference type="InterPro" id="IPR025669">
    <property type="entry name" value="AAA_dom"/>
</dbReference>
<comment type="catalytic activity">
    <reaction evidence="8">
        <text>L-tyrosyl-[protein] + ATP = O-phospho-L-tyrosyl-[protein] + ADP + H(+)</text>
        <dbReference type="Rhea" id="RHEA:10596"/>
        <dbReference type="Rhea" id="RHEA-COMP:10136"/>
        <dbReference type="Rhea" id="RHEA-COMP:20101"/>
        <dbReference type="ChEBI" id="CHEBI:15378"/>
        <dbReference type="ChEBI" id="CHEBI:30616"/>
        <dbReference type="ChEBI" id="CHEBI:46858"/>
        <dbReference type="ChEBI" id="CHEBI:61978"/>
        <dbReference type="ChEBI" id="CHEBI:456216"/>
        <dbReference type="EC" id="2.7.10.2"/>
    </reaction>
</comment>
<evidence type="ECO:0000256" key="1">
    <source>
        <dbReference type="ARBA" id="ARBA00007316"/>
    </source>
</evidence>
<comment type="similarity">
    <text evidence="1">Belongs to the CpsD/CapB family.</text>
</comment>
<evidence type="ECO:0000256" key="2">
    <source>
        <dbReference type="ARBA" id="ARBA00011903"/>
    </source>
</evidence>
<name>A0ABY4RVF4_9BACL</name>
<keyword evidence="4" id="KW-0547">Nucleotide-binding</keyword>
<dbReference type="InterPro" id="IPR050445">
    <property type="entry name" value="Bact_polysacc_biosynth/exp"/>
</dbReference>
<evidence type="ECO:0000313" key="10">
    <source>
        <dbReference type="EMBL" id="UQZ85676.1"/>
    </source>
</evidence>
<evidence type="ECO:0000256" key="8">
    <source>
        <dbReference type="ARBA" id="ARBA00051245"/>
    </source>
</evidence>
<gene>
    <name evidence="10" type="primary">ywqD_2</name>
    <name evidence="10" type="ORF">SK3146_04965</name>
</gene>
<proteinExistence type="inferred from homology"/>
<sequence>MPKPSNSEIIMEQNPSSAASEAYRSLRFNVEASAFDDGIKTVTITSAARGEGKSTTALNLAFAYAQIGKKVVLVDADMRQPSLHRTLGEEGSRGLSGYLSAYCSMNEIVQETHVKNLSVITAGAVPPSPADLLASHEMVLLLEALKRNYDMVFIDTPPVLSLTDAKIMASQCDGVLLVVEYGKVKRNVAKKVKEELALAKAKLLGIVMNKISGQAAEAY</sequence>
<dbReference type="Gene3D" id="3.40.50.300">
    <property type="entry name" value="P-loop containing nucleotide triphosphate hydrolases"/>
    <property type="match status" value="1"/>
</dbReference>
<accession>A0ABY4RVF4</accession>
<evidence type="ECO:0000256" key="3">
    <source>
        <dbReference type="ARBA" id="ARBA00022679"/>
    </source>
</evidence>